<dbReference type="RefSeq" id="WP_243754257.1">
    <property type="nucleotide sequence ID" value="NZ_SNXZ01000004.1"/>
</dbReference>
<dbReference type="GO" id="GO:0046872">
    <property type="term" value="F:metal ion binding"/>
    <property type="evidence" value="ECO:0007669"/>
    <property type="project" value="UniProtKB-KW"/>
</dbReference>
<dbReference type="PANTHER" id="PTHR47366">
    <property type="entry name" value="TWO-ON-TWO HEMOGLOBIN-3"/>
    <property type="match status" value="1"/>
</dbReference>
<gene>
    <name evidence="7" type="ORF">EV186_104532</name>
</gene>
<evidence type="ECO:0000256" key="5">
    <source>
        <dbReference type="ARBA" id="ARBA00034496"/>
    </source>
</evidence>
<keyword evidence="1" id="KW-0813">Transport</keyword>
<organism evidence="7 8">
    <name type="scientific">Labedaea rhizosphaerae</name>
    <dbReference type="NCBI Taxonomy" id="598644"/>
    <lineage>
        <taxon>Bacteria</taxon>
        <taxon>Bacillati</taxon>
        <taxon>Actinomycetota</taxon>
        <taxon>Actinomycetes</taxon>
        <taxon>Pseudonocardiales</taxon>
        <taxon>Pseudonocardiaceae</taxon>
        <taxon>Labedaea</taxon>
    </lineage>
</organism>
<dbReference type="Pfam" id="PF01152">
    <property type="entry name" value="Bac_globin"/>
    <property type="match status" value="1"/>
</dbReference>
<evidence type="ECO:0000256" key="6">
    <source>
        <dbReference type="PIRSR" id="PIRSR601486-1"/>
    </source>
</evidence>
<comment type="similarity">
    <text evidence="5">Belongs to the truncated hemoglobin family. Group II subfamily.</text>
</comment>
<dbReference type="Gene3D" id="1.10.490.10">
    <property type="entry name" value="Globins"/>
    <property type="match status" value="1"/>
</dbReference>
<dbReference type="GO" id="GO:0019825">
    <property type="term" value="F:oxygen binding"/>
    <property type="evidence" value="ECO:0007669"/>
    <property type="project" value="InterPro"/>
</dbReference>
<keyword evidence="8" id="KW-1185">Reference proteome</keyword>
<dbReference type="InterPro" id="IPR012292">
    <property type="entry name" value="Globin/Proto"/>
</dbReference>
<evidence type="ECO:0000256" key="4">
    <source>
        <dbReference type="ARBA" id="ARBA00023004"/>
    </source>
</evidence>
<sequence length="154" mass="17124">MTSDVPTLYEWAGGAEAFTKLMTTFYAEKVPNDDLLAPVFAHMGPHHAEHVALWLGEVFGGPPAYSAEYGGHPHMIAMHAGRGITEQQRRRWIQLLLDTADEVGLPNDPEFRASFVGYLEWGTRMAVIFSAPGAEANPDEPMPHWNWALPPWQG</sequence>
<keyword evidence="4 6" id="KW-0408">Iron</keyword>
<evidence type="ECO:0000256" key="2">
    <source>
        <dbReference type="ARBA" id="ARBA00022617"/>
    </source>
</evidence>
<dbReference type="GO" id="GO:0005344">
    <property type="term" value="F:oxygen carrier activity"/>
    <property type="evidence" value="ECO:0007669"/>
    <property type="project" value="InterPro"/>
</dbReference>
<evidence type="ECO:0000313" key="7">
    <source>
        <dbReference type="EMBL" id="TDP96544.1"/>
    </source>
</evidence>
<dbReference type="GO" id="GO:0020037">
    <property type="term" value="F:heme binding"/>
    <property type="evidence" value="ECO:0007669"/>
    <property type="project" value="InterPro"/>
</dbReference>
<feature type="binding site" description="distal binding residue" evidence="6">
    <location>
        <position position="74"/>
    </location>
    <ligand>
        <name>heme</name>
        <dbReference type="ChEBI" id="CHEBI:30413"/>
    </ligand>
    <ligandPart>
        <name>Fe</name>
        <dbReference type="ChEBI" id="CHEBI:18248"/>
    </ligandPart>
</feature>
<keyword evidence="3 6" id="KW-0479">Metal-binding</keyword>
<proteinExistence type="inferred from homology"/>
<comment type="caution">
    <text evidence="7">The sequence shown here is derived from an EMBL/GenBank/DDBJ whole genome shotgun (WGS) entry which is preliminary data.</text>
</comment>
<evidence type="ECO:0000313" key="8">
    <source>
        <dbReference type="Proteomes" id="UP000295444"/>
    </source>
</evidence>
<evidence type="ECO:0000256" key="1">
    <source>
        <dbReference type="ARBA" id="ARBA00022448"/>
    </source>
</evidence>
<evidence type="ECO:0000256" key="3">
    <source>
        <dbReference type="ARBA" id="ARBA00022723"/>
    </source>
</evidence>
<accession>A0A4R6SAI0</accession>
<dbReference type="SUPFAM" id="SSF46458">
    <property type="entry name" value="Globin-like"/>
    <property type="match status" value="1"/>
</dbReference>
<dbReference type="AlphaFoldDB" id="A0A4R6SAI0"/>
<keyword evidence="2 6" id="KW-0349">Heme</keyword>
<protein>
    <submittedName>
        <fullName evidence="7">Hemoglobin</fullName>
    </submittedName>
</protein>
<dbReference type="EMBL" id="SNXZ01000004">
    <property type="protein sequence ID" value="TDP96544.1"/>
    <property type="molecule type" value="Genomic_DNA"/>
</dbReference>
<reference evidence="7 8" key="1">
    <citation type="submission" date="2019-03" db="EMBL/GenBank/DDBJ databases">
        <title>Genomic Encyclopedia of Type Strains, Phase IV (KMG-IV): sequencing the most valuable type-strain genomes for metagenomic binning, comparative biology and taxonomic classification.</title>
        <authorList>
            <person name="Goeker M."/>
        </authorList>
    </citation>
    <scope>NUCLEOTIDE SEQUENCE [LARGE SCALE GENOMIC DNA]</scope>
    <source>
        <strain evidence="7 8">DSM 45361</strain>
    </source>
</reference>
<dbReference type="InterPro" id="IPR009050">
    <property type="entry name" value="Globin-like_sf"/>
</dbReference>
<dbReference type="InterPro" id="IPR044203">
    <property type="entry name" value="GlbO/GLB3-like"/>
</dbReference>
<feature type="binding site" description="distal binding residue" evidence="6">
    <location>
        <position position="50"/>
    </location>
    <ligand>
        <name>heme</name>
        <dbReference type="ChEBI" id="CHEBI:30413"/>
    </ligand>
    <ligandPart>
        <name>Fe</name>
        <dbReference type="ChEBI" id="CHEBI:18248"/>
    </ligandPart>
</feature>
<dbReference type="CDD" id="cd14775">
    <property type="entry name" value="TrHb2_O-like"/>
    <property type="match status" value="1"/>
</dbReference>
<dbReference type="InterPro" id="IPR001486">
    <property type="entry name" value="Hemoglobin_trunc"/>
</dbReference>
<dbReference type="Proteomes" id="UP000295444">
    <property type="component" value="Unassembled WGS sequence"/>
</dbReference>
<name>A0A4R6SAI0_LABRH</name>